<accession>A0A397JNY6</accession>
<dbReference type="SMART" id="SM00160">
    <property type="entry name" value="RanBD"/>
    <property type="match status" value="1"/>
</dbReference>
<dbReference type="Pfam" id="PF00638">
    <property type="entry name" value="Ran_BP1"/>
    <property type="match status" value="1"/>
</dbReference>
<keyword evidence="2" id="KW-0539">Nucleus</keyword>
<dbReference type="OrthoDB" id="185618at2759"/>
<comment type="caution">
    <text evidence="5">The sequence shown here is derived from an EMBL/GenBank/DDBJ whole genome shotgun (WGS) entry which is preliminary data.</text>
</comment>
<proteinExistence type="predicted"/>
<dbReference type="PANTHER" id="PTHR23138:SF142">
    <property type="entry name" value="RAN-BINDING PROTEIN 3B-RELATED"/>
    <property type="match status" value="1"/>
</dbReference>
<sequence>MNNKISSSEVSNLSLNKGVFGSRSNYSGNSLMESFAHTLGPKKSIFEEQPKQNEEEDDENDKDNVEEVPLEKETKTLFQEIEVFTGEENETARHSTRAKLFCMDGETVKERGVGTLRLNSPISNEKSPRIVMRADTILKVILNVALFHGMHIERLQEKFKRLFVFEGDQLVHLAIKLPNSNAADDLFKAIKDVIPPAKINRILVGKKRKVKDLEEDDNDNNDDGPGERKRNKMSSR</sequence>
<feature type="compositionally biased region" description="Acidic residues" evidence="3">
    <location>
        <begin position="213"/>
        <end position="224"/>
    </location>
</feature>
<feature type="compositionally biased region" description="Basic and acidic residues" evidence="3">
    <location>
        <begin position="44"/>
        <end position="53"/>
    </location>
</feature>
<dbReference type="AlphaFoldDB" id="A0A397JNY6"/>
<organism evidence="5 6">
    <name type="scientific">Diversispora epigaea</name>
    <dbReference type="NCBI Taxonomy" id="1348612"/>
    <lineage>
        <taxon>Eukaryota</taxon>
        <taxon>Fungi</taxon>
        <taxon>Fungi incertae sedis</taxon>
        <taxon>Mucoromycota</taxon>
        <taxon>Glomeromycotina</taxon>
        <taxon>Glomeromycetes</taxon>
        <taxon>Diversisporales</taxon>
        <taxon>Diversisporaceae</taxon>
        <taxon>Diversispora</taxon>
    </lineage>
</organism>
<evidence type="ECO:0000256" key="3">
    <source>
        <dbReference type="SAM" id="MobiDB-lite"/>
    </source>
</evidence>
<keyword evidence="6" id="KW-1185">Reference proteome</keyword>
<dbReference type="InterPro" id="IPR000156">
    <property type="entry name" value="Ran_bind_dom"/>
</dbReference>
<dbReference type="Proteomes" id="UP000266861">
    <property type="component" value="Unassembled WGS sequence"/>
</dbReference>
<dbReference type="Gene3D" id="2.30.29.30">
    <property type="entry name" value="Pleckstrin-homology domain (PH domain)/Phosphotyrosine-binding domain (PTB)"/>
    <property type="match status" value="1"/>
</dbReference>
<name>A0A397JNY6_9GLOM</name>
<evidence type="ECO:0000256" key="1">
    <source>
        <dbReference type="ARBA" id="ARBA00004123"/>
    </source>
</evidence>
<evidence type="ECO:0000259" key="4">
    <source>
        <dbReference type="PROSITE" id="PS50196"/>
    </source>
</evidence>
<dbReference type="SUPFAM" id="SSF50729">
    <property type="entry name" value="PH domain-like"/>
    <property type="match status" value="1"/>
</dbReference>
<dbReference type="PANTHER" id="PTHR23138">
    <property type="entry name" value="RAN BINDING PROTEIN"/>
    <property type="match status" value="1"/>
</dbReference>
<evidence type="ECO:0000256" key="2">
    <source>
        <dbReference type="ARBA" id="ARBA00023242"/>
    </source>
</evidence>
<feature type="region of interest" description="Disordered" evidence="3">
    <location>
        <begin position="41"/>
        <end position="71"/>
    </location>
</feature>
<dbReference type="GO" id="GO:0005634">
    <property type="term" value="C:nucleus"/>
    <property type="evidence" value="ECO:0007669"/>
    <property type="project" value="UniProtKB-SubCell"/>
</dbReference>
<feature type="region of interest" description="Disordered" evidence="3">
    <location>
        <begin position="210"/>
        <end position="236"/>
    </location>
</feature>
<gene>
    <name evidence="5" type="ORF">Glove_19g59</name>
</gene>
<dbReference type="InterPro" id="IPR011993">
    <property type="entry name" value="PH-like_dom_sf"/>
</dbReference>
<dbReference type="PROSITE" id="PS50196">
    <property type="entry name" value="RANBD1"/>
    <property type="match status" value="1"/>
</dbReference>
<reference evidence="5 6" key="1">
    <citation type="submission" date="2018-08" db="EMBL/GenBank/DDBJ databases">
        <title>Genome and evolution of the arbuscular mycorrhizal fungus Diversispora epigaea (formerly Glomus versiforme) and its bacterial endosymbionts.</title>
        <authorList>
            <person name="Sun X."/>
            <person name="Fei Z."/>
            <person name="Harrison M."/>
        </authorList>
    </citation>
    <scope>NUCLEOTIDE SEQUENCE [LARGE SCALE GENOMIC DNA]</scope>
    <source>
        <strain evidence="5 6">IT104</strain>
    </source>
</reference>
<dbReference type="STRING" id="1348612.A0A397JNY6"/>
<feature type="domain" description="RanBD1" evidence="4">
    <location>
        <begin position="68"/>
        <end position="199"/>
    </location>
</feature>
<feature type="compositionally biased region" description="Basic and acidic residues" evidence="3">
    <location>
        <begin position="62"/>
        <end position="71"/>
    </location>
</feature>
<protein>
    <recommendedName>
        <fullName evidence="4">RanBD1 domain-containing protein</fullName>
    </recommendedName>
</protein>
<dbReference type="EMBL" id="PQFF01000017">
    <property type="protein sequence ID" value="RHZ89062.1"/>
    <property type="molecule type" value="Genomic_DNA"/>
</dbReference>
<evidence type="ECO:0000313" key="5">
    <source>
        <dbReference type="EMBL" id="RHZ89062.1"/>
    </source>
</evidence>
<evidence type="ECO:0000313" key="6">
    <source>
        <dbReference type="Proteomes" id="UP000266861"/>
    </source>
</evidence>
<dbReference type="InterPro" id="IPR045255">
    <property type="entry name" value="RanBP1-like"/>
</dbReference>
<comment type="subcellular location">
    <subcellularLocation>
        <location evidence="1">Nucleus</location>
    </subcellularLocation>
</comment>